<comment type="caution">
    <text evidence="11">The sequence shown here is derived from an EMBL/GenBank/DDBJ whole genome shotgun (WGS) entry which is preliminary data.</text>
</comment>
<dbReference type="PIRSF" id="PIRSF000371">
    <property type="entry name" value="PFL_act_enz"/>
    <property type="match status" value="1"/>
</dbReference>
<accession>A0ABS6KWG5</accession>
<dbReference type="PROSITE" id="PS01087">
    <property type="entry name" value="RADICAL_ACTIVATING"/>
    <property type="match status" value="1"/>
</dbReference>
<evidence type="ECO:0000256" key="1">
    <source>
        <dbReference type="ARBA" id="ARBA00001966"/>
    </source>
</evidence>
<feature type="domain" description="Radical SAM core" evidence="10">
    <location>
        <begin position="36"/>
        <end position="286"/>
    </location>
</feature>
<organism evidence="11 12">
    <name type="scientific">Rahnella perminowiae</name>
    <dbReference type="NCBI Taxonomy" id="2816244"/>
    <lineage>
        <taxon>Bacteria</taxon>
        <taxon>Pseudomonadati</taxon>
        <taxon>Pseudomonadota</taxon>
        <taxon>Gammaproteobacteria</taxon>
        <taxon>Enterobacterales</taxon>
        <taxon>Yersiniaceae</taxon>
        <taxon>Rahnella</taxon>
    </lineage>
</organism>
<keyword evidence="3" id="KW-0004">4Fe-4S</keyword>
<dbReference type="EC" id="1.97.1.4" evidence="11"/>
<evidence type="ECO:0000259" key="9">
    <source>
        <dbReference type="PROSITE" id="PS51379"/>
    </source>
</evidence>
<dbReference type="SFLD" id="SFLDS00029">
    <property type="entry name" value="Radical_SAM"/>
    <property type="match status" value="1"/>
</dbReference>
<dbReference type="RefSeq" id="WP_217137687.1">
    <property type="nucleotide sequence ID" value="NZ_JAFMOU010000059.1"/>
</dbReference>
<gene>
    <name evidence="11" type="ORF">J1786_03680</name>
</gene>
<dbReference type="InterPro" id="IPR040074">
    <property type="entry name" value="BssD/PflA/YjjW"/>
</dbReference>
<dbReference type="NCBIfam" id="NF007483">
    <property type="entry name" value="PRK10076.1"/>
    <property type="match status" value="1"/>
</dbReference>
<dbReference type="CDD" id="cd01335">
    <property type="entry name" value="Radical_SAM"/>
    <property type="match status" value="1"/>
</dbReference>
<evidence type="ECO:0000259" key="10">
    <source>
        <dbReference type="PROSITE" id="PS51918"/>
    </source>
</evidence>
<dbReference type="PANTHER" id="PTHR30352">
    <property type="entry name" value="PYRUVATE FORMATE-LYASE-ACTIVATING ENZYME"/>
    <property type="match status" value="1"/>
</dbReference>
<dbReference type="NCBIfam" id="TIGR02494">
    <property type="entry name" value="PFLE_PFLC"/>
    <property type="match status" value="1"/>
</dbReference>
<keyword evidence="8" id="KW-0411">Iron-sulfur</keyword>
<dbReference type="EMBL" id="JAFMOU010000059">
    <property type="protein sequence ID" value="MBU9833937.1"/>
    <property type="molecule type" value="Genomic_DNA"/>
</dbReference>
<keyword evidence="12" id="KW-1185">Reference proteome</keyword>
<keyword evidence="6 11" id="KW-0560">Oxidoreductase</keyword>
<evidence type="ECO:0000256" key="4">
    <source>
        <dbReference type="ARBA" id="ARBA00022691"/>
    </source>
</evidence>
<dbReference type="PROSITE" id="PS51379">
    <property type="entry name" value="4FE4S_FER_2"/>
    <property type="match status" value="1"/>
</dbReference>
<feature type="domain" description="4Fe-4S ferredoxin-type" evidence="9">
    <location>
        <begin position="65"/>
        <end position="99"/>
    </location>
</feature>
<proteinExistence type="inferred from homology"/>
<dbReference type="SFLD" id="SFLDG01066">
    <property type="entry name" value="organic_radical-activating_enz"/>
    <property type="match status" value="1"/>
</dbReference>
<dbReference type="PROSITE" id="PS51918">
    <property type="entry name" value="RADICAL_SAM"/>
    <property type="match status" value="1"/>
</dbReference>
<comment type="cofactor">
    <cofactor evidence="1">
        <name>[4Fe-4S] cluster</name>
        <dbReference type="ChEBI" id="CHEBI:49883"/>
    </cofactor>
</comment>
<name>A0ABS6KWG5_9GAMM</name>
<evidence type="ECO:0000256" key="8">
    <source>
        <dbReference type="ARBA" id="ARBA00023014"/>
    </source>
</evidence>
<dbReference type="GO" id="GO:0043365">
    <property type="term" value="F:[formate-C-acetyltransferase]-activating enzyme activity"/>
    <property type="evidence" value="ECO:0007669"/>
    <property type="project" value="UniProtKB-EC"/>
</dbReference>
<evidence type="ECO:0000256" key="3">
    <source>
        <dbReference type="ARBA" id="ARBA00022485"/>
    </source>
</evidence>
<reference evidence="11 12" key="1">
    <citation type="submission" date="2021-03" db="EMBL/GenBank/DDBJ databases">
        <title>Five novel Rahnella species.</title>
        <authorList>
            <person name="Brady C."/>
            <person name="Asselin J."/>
            <person name="Beer S."/>
            <person name="Bruberg M.B."/>
            <person name="Crampton B."/>
            <person name="Venter S."/>
            <person name="Arnold D."/>
            <person name="Denman S."/>
        </authorList>
    </citation>
    <scope>NUCLEOTIDE SEQUENCE [LARGE SCALE GENOMIC DNA]</scope>
    <source>
        <strain evidence="11 12">L72c</strain>
    </source>
</reference>
<evidence type="ECO:0000256" key="6">
    <source>
        <dbReference type="ARBA" id="ARBA00023002"/>
    </source>
</evidence>
<dbReference type="InterPro" id="IPR012839">
    <property type="entry name" value="Organic_radical_activase"/>
</dbReference>
<sequence>MTLSAAPHISSDGQIPVREAAERHARIFNIQRFSLNDGQGIRTLVFFKGCPHRCPWCANPESMSPRIQIIKRHAKCLNCRTCLQDPNECPSGAMEYVGEDITLPELMTRLLKDEVFFRSSGGGITLSGGEVLMQHEFAGELLRQLQALGITTAIETAGDAPLDHLLSLTDHCDQVLYDFKIMDPTHARSVLNMNQSRVRQNFTALARRGVKLIPRVPLIPGFTLTIENMQQILDFLRPFNLTEIHLLPFHKYGEAKYPLLDKPYSMHKIKVPDDATVAPFYTMAEKYGYNVTLGG</sequence>
<dbReference type="PANTHER" id="PTHR30352:SF4">
    <property type="entry name" value="PYRUVATE FORMATE-LYASE 2-ACTIVATING ENZYME"/>
    <property type="match status" value="1"/>
</dbReference>
<protein>
    <submittedName>
        <fullName evidence="11">[formate-C-acetyltransferase]-activating enzyme</fullName>
        <ecNumber evidence="11">1.97.1.4</ecNumber>
    </submittedName>
</protein>
<keyword evidence="7" id="KW-0408">Iron</keyword>
<dbReference type="Pfam" id="PF04055">
    <property type="entry name" value="Radical_SAM"/>
    <property type="match status" value="1"/>
</dbReference>
<dbReference type="InterPro" id="IPR034457">
    <property type="entry name" value="Organic_radical-activating"/>
</dbReference>
<evidence type="ECO:0000313" key="12">
    <source>
        <dbReference type="Proteomes" id="UP000699865"/>
    </source>
</evidence>
<dbReference type="InterPro" id="IPR007197">
    <property type="entry name" value="rSAM"/>
</dbReference>
<evidence type="ECO:0000256" key="2">
    <source>
        <dbReference type="ARBA" id="ARBA00009777"/>
    </source>
</evidence>
<dbReference type="SFLD" id="SFLDG01118">
    <property type="entry name" value="activating_enzymes__group_2"/>
    <property type="match status" value="1"/>
</dbReference>
<comment type="similarity">
    <text evidence="2">Belongs to the organic radical-activating enzymes family.</text>
</comment>
<evidence type="ECO:0000256" key="7">
    <source>
        <dbReference type="ARBA" id="ARBA00023004"/>
    </source>
</evidence>
<keyword evidence="5" id="KW-0479">Metal-binding</keyword>
<evidence type="ECO:0000313" key="11">
    <source>
        <dbReference type="EMBL" id="MBU9833937.1"/>
    </source>
</evidence>
<keyword evidence="4" id="KW-0949">S-adenosyl-L-methionine</keyword>
<evidence type="ECO:0000256" key="5">
    <source>
        <dbReference type="ARBA" id="ARBA00022723"/>
    </source>
</evidence>
<dbReference type="InterPro" id="IPR017896">
    <property type="entry name" value="4Fe4S_Fe-S-bd"/>
</dbReference>
<dbReference type="Proteomes" id="UP000699865">
    <property type="component" value="Unassembled WGS sequence"/>
</dbReference>
<dbReference type="InterPro" id="IPR001989">
    <property type="entry name" value="Radical_activat_CS"/>
</dbReference>